<keyword evidence="4" id="KW-1185">Reference proteome</keyword>
<organism evidence="3 4">
    <name type="scientific">Nonomuraea longicatena</name>
    <dbReference type="NCBI Taxonomy" id="83682"/>
    <lineage>
        <taxon>Bacteria</taxon>
        <taxon>Bacillati</taxon>
        <taxon>Actinomycetota</taxon>
        <taxon>Actinomycetes</taxon>
        <taxon>Streptosporangiales</taxon>
        <taxon>Streptosporangiaceae</taxon>
        <taxon>Nonomuraea</taxon>
    </lineage>
</organism>
<reference evidence="3 4" key="1">
    <citation type="journal article" date="2019" name="Int. J. Syst. Evol. Microbiol.">
        <title>The Global Catalogue of Microorganisms (GCM) 10K type strain sequencing project: providing services to taxonomists for standard genome sequencing and annotation.</title>
        <authorList>
            <consortium name="The Broad Institute Genomics Platform"/>
            <consortium name="The Broad Institute Genome Sequencing Center for Infectious Disease"/>
            <person name="Wu L."/>
            <person name="Ma J."/>
        </authorList>
    </citation>
    <scope>NUCLEOTIDE SEQUENCE [LARGE SCALE GENOMIC DNA]</scope>
    <source>
        <strain evidence="3 4">JCM 11136</strain>
    </source>
</reference>
<comment type="caution">
    <text evidence="3">The sequence shown here is derived from an EMBL/GenBank/DDBJ whole genome shotgun (WGS) entry which is preliminary data.</text>
</comment>
<dbReference type="Proteomes" id="UP001501578">
    <property type="component" value="Unassembled WGS sequence"/>
</dbReference>
<evidence type="ECO:0000256" key="2">
    <source>
        <dbReference type="SAM" id="Phobius"/>
    </source>
</evidence>
<feature type="compositionally biased region" description="Low complexity" evidence="1">
    <location>
        <begin position="115"/>
        <end position="126"/>
    </location>
</feature>
<protein>
    <submittedName>
        <fullName evidence="3">Uncharacterized protein</fullName>
    </submittedName>
</protein>
<feature type="transmembrane region" description="Helical" evidence="2">
    <location>
        <begin position="6"/>
        <end position="27"/>
    </location>
</feature>
<gene>
    <name evidence="3" type="ORF">GCM10009560_42780</name>
</gene>
<keyword evidence="2" id="KW-0472">Membrane</keyword>
<evidence type="ECO:0000313" key="3">
    <source>
        <dbReference type="EMBL" id="GAA0935020.1"/>
    </source>
</evidence>
<feature type="region of interest" description="Disordered" evidence="1">
    <location>
        <begin position="107"/>
        <end position="126"/>
    </location>
</feature>
<accession>A0ABN1PYA9</accession>
<sequence>MTGILWLDVFVTITIVGGAAGLLARGVTGLARRLRRLSHFLDDWNGEEARPGVPYRPGFAERVALIEAELRPNHGSSLRDAINRVEQGVRRVEDGLASHLQQHRDALLPAETLRSSSDAAEAPSPE</sequence>
<evidence type="ECO:0000256" key="1">
    <source>
        <dbReference type="SAM" id="MobiDB-lite"/>
    </source>
</evidence>
<dbReference type="RefSeq" id="WP_343951702.1">
    <property type="nucleotide sequence ID" value="NZ_BAAAHQ010000023.1"/>
</dbReference>
<keyword evidence="2" id="KW-0812">Transmembrane</keyword>
<dbReference type="EMBL" id="BAAAHQ010000023">
    <property type="protein sequence ID" value="GAA0935020.1"/>
    <property type="molecule type" value="Genomic_DNA"/>
</dbReference>
<name>A0ABN1PYA9_9ACTN</name>
<evidence type="ECO:0000313" key="4">
    <source>
        <dbReference type="Proteomes" id="UP001501578"/>
    </source>
</evidence>
<keyword evidence="2" id="KW-1133">Transmembrane helix</keyword>
<proteinExistence type="predicted"/>